<protein>
    <recommendedName>
        <fullName evidence="3">Large polyvalent protein associated domain-containing protein</fullName>
    </recommendedName>
</protein>
<accession>A0A0F9EFW6</accession>
<feature type="coiled-coil region" evidence="1">
    <location>
        <begin position="295"/>
        <end position="364"/>
    </location>
</feature>
<evidence type="ECO:0000313" key="2">
    <source>
        <dbReference type="EMBL" id="KKL72834.1"/>
    </source>
</evidence>
<comment type="caution">
    <text evidence="2">The sequence shown here is derived from an EMBL/GenBank/DDBJ whole genome shotgun (WGS) entry which is preliminary data.</text>
</comment>
<proteinExistence type="predicted"/>
<gene>
    <name evidence="2" type="ORF">LCGC14_2080950</name>
</gene>
<dbReference type="EMBL" id="LAZR01025148">
    <property type="protein sequence ID" value="KKL72834.1"/>
    <property type="molecule type" value="Genomic_DNA"/>
</dbReference>
<dbReference type="AlphaFoldDB" id="A0A0F9EFW6"/>
<sequence length="691" mass="77508">ADEPYAAKMLDFDPVVAGVVTTGPESSRFDIIVKNIAAKTGVNPGVLRDTEVGRATVAWYRQKIAIEELTDVALQAGIDIHAQPFTGARTLFRRKENVLFSVRRDGTIGNVTAKNGTDSLHWNDVFSRPERYNFTEGQRRFHEDFTRIVREMELNRVEAGLDPLPLISETGELYIPRIVRGKSGFVVLKPTRKDLSRSFELAEDGVAEGIKYESDPREVLRLHIRRTYNEILEAQFSDHIERLNAEAMARGERLFITAKDLVPERVLKRVSDATLGRLAAEKAVKAERRFVIRSHQNAQKMVTRAQNRANNAARRVASVQGEVRGRARAVEGRIGGTETLEQRLKATEERVTEANKVLDDLANANISDTRANAIARRELQLARQENVRIAGELGGRAQLAAGRRQTPLSFGSRLQNAQKRVDNAAEAVRQIKPDTAARKAAERAAAREKVKLNELQAQLRERIAGSARLGRSPVSLGQRKKNLETLAENARAEVEQLRIVSKQFPKIRNVDLDKAVTPRNASNLSRARSELASAQAEYTEALEKARAANFDTAKLFNAQDEIPIQRWNNRFFPKEDAEFLRQGIDDILRPGKRNWFIRGIEALGNTIRFLASVADFAEPFLQGLFTLAYSPRRWAKSTYRHYLGFFDPTAQSRFVKNHLPAFQEMARHGTPIGDAEFFSALQEGGSFSPGA</sequence>
<organism evidence="2">
    <name type="scientific">marine sediment metagenome</name>
    <dbReference type="NCBI Taxonomy" id="412755"/>
    <lineage>
        <taxon>unclassified sequences</taxon>
        <taxon>metagenomes</taxon>
        <taxon>ecological metagenomes</taxon>
    </lineage>
</organism>
<evidence type="ECO:0000256" key="1">
    <source>
        <dbReference type="SAM" id="Coils"/>
    </source>
</evidence>
<reference evidence="2" key="1">
    <citation type="journal article" date="2015" name="Nature">
        <title>Complex archaea that bridge the gap between prokaryotes and eukaryotes.</title>
        <authorList>
            <person name="Spang A."/>
            <person name="Saw J.H."/>
            <person name="Jorgensen S.L."/>
            <person name="Zaremba-Niedzwiedzka K."/>
            <person name="Martijn J."/>
            <person name="Lind A.E."/>
            <person name="van Eijk R."/>
            <person name="Schleper C."/>
            <person name="Guy L."/>
            <person name="Ettema T.J."/>
        </authorList>
    </citation>
    <scope>NUCLEOTIDE SEQUENCE</scope>
</reference>
<name>A0A0F9EFW6_9ZZZZ</name>
<feature type="coiled-coil region" evidence="1">
    <location>
        <begin position="438"/>
        <end position="500"/>
    </location>
</feature>
<evidence type="ECO:0008006" key="3">
    <source>
        <dbReference type="Google" id="ProtNLM"/>
    </source>
</evidence>
<keyword evidence="1" id="KW-0175">Coiled coil</keyword>
<feature type="non-terminal residue" evidence="2">
    <location>
        <position position="1"/>
    </location>
</feature>
<feature type="non-terminal residue" evidence="2">
    <location>
        <position position="691"/>
    </location>
</feature>